<dbReference type="Pfam" id="PF14033">
    <property type="entry name" value="DUF4246"/>
    <property type="match status" value="1"/>
</dbReference>
<dbReference type="PANTHER" id="PTHR33119:SF1">
    <property type="entry name" value="FE2OG DIOXYGENASE DOMAIN-CONTAINING PROTEIN"/>
    <property type="match status" value="1"/>
</dbReference>
<evidence type="ECO:0000259" key="1">
    <source>
        <dbReference type="Pfam" id="PF14033"/>
    </source>
</evidence>
<sequence length="374" mass="43324">MSSSFAWIPSVFKFSPNGTDVHIDSYINGLGLREEYPDLFRVIEKMFLLALPHFEKTIESSNYTAKHSPSVQRWKERYEFAVKPENRFGLTRKMWTDFLDEHTSKWDAQKLIEKEAKRKLKGGYSTGRLYQRSFYDLGDEFVASDIYKAEEMKVIVKAANYTLAPGREYEGPWHMEECPMNESSLLSSTTIDTDDAIEDQGLSFRKFRDSETDFTELESGELGMAKHRHEDFQLAFLKSDDVEDGDDVDEKYEEEDHWPSDWETDDLPFFIELGTVPTTNIRPGGNGTGRILSFPNWLQMRKCNRPTMRTLLSIISARLTRGTALPSELSDIIWKHTSEGTLAREEAEMYRLRLMKDRKVANHDPSHDEGYTLC</sequence>
<keyword evidence="3" id="KW-1185">Reference proteome</keyword>
<evidence type="ECO:0000313" key="2">
    <source>
        <dbReference type="EMBL" id="KAE9398878.1"/>
    </source>
</evidence>
<dbReference type="InterPro" id="IPR049192">
    <property type="entry name" value="DUF4246_C"/>
</dbReference>
<accession>A0A6A4HNA3</accession>
<organism evidence="2 3">
    <name type="scientific">Gymnopus androsaceus JB14</name>
    <dbReference type="NCBI Taxonomy" id="1447944"/>
    <lineage>
        <taxon>Eukaryota</taxon>
        <taxon>Fungi</taxon>
        <taxon>Dikarya</taxon>
        <taxon>Basidiomycota</taxon>
        <taxon>Agaricomycotina</taxon>
        <taxon>Agaricomycetes</taxon>
        <taxon>Agaricomycetidae</taxon>
        <taxon>Agaricales</taxon>
        <taxon>Marasmiineae</taxon>
        <taxon>Omphalotaceae</taxon>
        <taxon>Gymnopus</taxon>
    </lineage>
</organism>
<dbReference type="AlphaFoldDB" id="A0A6A4HNA3"/>
<dbReference type="EMBL" id="ML769476">
    <property type="protein sequence ID" value="KAE9398878.1"/>
    <property type="molecule type" value="Genomic_DNA"/>
</dbReference>
<feature type="domain" description="DUF4246" evidence="1">
    <location>
        <begin position="1"/>
        <end position="301"/>
    </location>
</feature>
<proteinExistence type="predicted"/>
<dbReference type="OrthoDB" id="415532at2759"/>
<evidence type="ECO:0000313" key="3">
    <source>
        <dbReference type="Proteomes" id="UP000799118"/>
    </source>
</evidence>
<reference evidence="2" key="1">
    <citation type="journal article" date="2019" name="Environ. Microbiol.">
        <title>Fungal ecological strategies reflected in gene transcription - a case study of two litter decomposers.</title>
        <authorList>
            <person name="Barbi F."/>
            <person name="Kohler A."/>
            <person name="Barry K."/>
            <person name="Baskaran P."/>
            <person name="Daum C."/>
            <person name="Fauchery L."/>
            <person name="Ihrmark K."/>
            <person name="Kuo A."/>
            <person name="LaButti K."/>
            <person name="Lipzen A."/>
            <person name="Morin E."/>
            <person name="Grigoriev I.V."/>
            <person name="Henrissat B."/>
            <person name="Lindahl B."/>
            <person name="Martin F."/>
        </authorList>
    </citation>
    <scope>NUCLEOTIDE SEQUENCE</scope>
    <source>
        <strain evidence="2">JB14</strain>
    </source>
</reference>
<protein>
    <recommendedName>
        <fullName evidence="1">DUF4246 domain-containing protein</fullName>
    </recommendedName>
</protein>
<dbReference type="Proteomes" id="UP000799118">
    <property type="component" value="Unassembled WGS sequence"/>
</dbReference>
<name>A0A6A4HNA3_9AGAR</name>
<dbReference type="PANTHER" id="PTHR33119">
    <property type="entry name" value="IFI3P"/>
    <property type="match status" value="1"/>
</dbReference>
<gene>
    <name evidence="2" type="ORF">BT96DRAFT_939813</name>
</gene>
<dbReference type="InterPro" id="IPR025340">
    <property type="entry name" value="DUF4246"/>
</dbReference>